<comment type="caution">
    <text evidence="8">The sequence shown here is derived from an EMBL/GenBank/DDBJ whole genome shotgun (WGS) entry which is preliminary data.</text>
</comment>
<evidence type="ECO:0000259" key="7">
    <source>
        <dbReference type="Pfam" id="PF00881"/>
    </source>
</evidence>
<dbReference type="Pfam" id="PF00881">
    <property type="entry name" value="Nitroreductase"/>
    <property type="match status" value="2"/>
</dbReference>
<evidence type="ECO:0000256" key="1">
    <source>
        <dbReference type="ARBA" id="ARBA00001917"/>
    </source>
</evidence>
<keyword evidence="4" id="KW-0288">FMN</keyword>
<evidence type="ECO:0000256" key="4">
    <source>
        <dbReference type="ARBA" id="ARBA00022643"/>
    </source>
</evidence>
<keyword evidence="5" id="KW-0560">Oxidoreductase</keyword>
<dbReference type="InterPro" id="IPR029479">
    <property type="entry name" value="Nitroreductase"/>
</dbReference>
<comment type="cofactor">
    <cofactor evidence="1">
        <name>FMN</name>
        <dbReference type="ChEBI" id="CHEBI:58210"/>
    </cofactor>
</comment>
<feature type="compositionally biased region" description="Polar residues" evidence="6">
    <location>
        <begin position="190"/>
        <end position="199"/>
    </location>
</feature>
<reference evidence="8 9" key="1">
    <citation type="submission" date="2022-11" db="EMBL/GenBank/DDBJ databases">
        <title>Draft genome sequence of Saccharopolyspora sp. WRP15-2 isolated from rhizosphere soils of wild rice in Thailand.</title>
        <authorList>
            <person name="Duangmal K."/>
            <person name="Kammanee S."/>
            <person name="Muangham S."/>
        </authorList>
    </citation>
    <scope>NUCLEOTIDE SEQUENCE [LARGE SCALE GENOMIC DNA]</scope>
    <source>
        <strain evidence="8 9">WRP15-2</strain>
    </source>
</reference>
<sequence>MSAGHMSDVLPHRAIPSQGRLDVFETIRTRRAVRAYTAETIDDESVDRMVDAMLAAPTASNKQAWGFVVVRNPVLVRRIRAFAPGIIGVPPLILVACFDSGRAPDDARMPDVGVLCVAMAVENFLLAAHALGLGGCPVSSFLAKPVRALLHLPDHLAPVLVVPVGHPAQEPRRSQRRNRGEVVRDETWGRTASGTGAPA</sequence>
<dbReference type="Proteomes" id="UP001210380">
    <property type="component" value="Unassembled WGS sequence"/>
</dbReference>
<evidence type="ECO:0000256" key="6">
    <source>
        <dbReference type="SAM" id="MobiDB-lite"/>
    </source>
</evidence>
<evidence type="ECO:0000313" key="8">
    <source>
        <dbReference type="EMBL" id="MDA3625239.1"/>
    </source>
</evidence>
<feature type="domain" description="Nitroreductase" evidence="7">
    <location>
        <begin position="27"/>
        <end position="81"/>
    </location>
</feature>
<gene>
    <name evidence="8" type="ORF">OU415_07320</name>
</gene>
<comment type="similarity">
    <text evidence="2">Belongs to the nitroreductase family.</text>
</comment>
<proteinExistence type="inferred from homology"/>
<keyword evidence="9" id="KW-1185">Reference proteome</keyword>
<dbReference type="SUPFAM" id="SSF55469">
    <property type="entry name" value="FMN-dependent nitroreductase-like"/>
    <property type="match status" value="1"/>
</dbReference>
<protein>
    <submittedName>
        <fullName evidence="8">Nitroreductase family protein</fullName>
    </submittedName>
</protein>
<evidence type="ECO:0000256" key="5">
    <source>
        <dbReference type="ARBA" id="ARBA00023002"/>
    </source>
</evidence>
<dbReference type="PANTHER" id="PTHR43673">
    <property type="entry name" value="NAD(P)H NITROREDUCTASE YDGI-RELATED"/>
    <property type="match status" value="1"/>
</dbReference>
<dbReference type="InterPro" id="IPR000415">
    <property type="entry name" value="Nitroreductase-like"/>
</dbReference>
<dbReference type="EMBL" id="JAQGLA010000007">
    <property type="protein sequence ID" value="MDA3625239.1"/>
    <property type="molecule type" value="Genomic_DNA"/>
</dbReference>
<evidence type="ECO:0000256" key="3">
    <source>
        <dbReference type="ARBA" id="ARBA00022630"/>
    </source>
</evidence>
<feature type="region of interest" description="Disordered" evidence="6">
    <location>
        <begin position="167"/>
        <end position="199"/>
    </location>
</feature>
<evidence type="ECO:0000313" key="9">
    <source>
        <dbReference type="Proteomes" id="UP001210380"/>
    </source>
</evidence>
<dbReference type="PANTHER" id="PTHR43673:SF2">
    <property type="entry name" value="NITROREDUCTASE"/>
    <property type="match status" value="1"/>
</dbReference>
<accession>A0ABT4UVV1</accession>
<evidence type="ECO:0000256" key="2">
    <source>
        <dbReference type="ARBA" id="ARBA00007118"/>
    </source>
</evidence>
<name>A0ABT4UVV1_9PSEU</name>
<feature type="compositionally biased region" description="Basic and acidic residues" evidence="6">
    <location>
        <begin position="169"/>
        <end position="188"/>
    </location>
</feature>
<dbReference type="Gene3D" id="3.40.109.10">
    <property type="entry name" value="NADH Oxidase"/>
    <property type="match status" value="1"/>
</dbReference>
<feature type="domain" description="Nitroreductase" evidence="7">
    <location>
        <begin position="92"/>
        <end position="166"/>
    </location>
</feature>
<dbReference type="RefSeq" id="WP_270947816.1">
    <property type="nucleotide sequence ID" value="NZ_JAQGLA010000007.1"/>
</dbReference>
<keyword evidence="3" id="KW-0285">Flavoprotein</keyword>
<organism evidence="8 9">
    <name type="scientific">Saccharopolyspora oryzae</name>
    <dbReference type="NCBI Taxonomy" id="2997343"/>
    <lineage>
        <taxon>Bacteria</taxon>
        <taxon>Bacillati</taxon>
        <taxon>Actinomycetota</taxon>
        <taxon>Actinomycetes</taxon>
        <taxon>Pseudonocardiales</taxon>
        <taxon>Pseudonocardiaceae</taxon>
        <taxon>Saccharopolyspora</taxon>
    </lineage>
</organism>